<gene>
    <name evidence="2" type="ORF">DEHRE_07330</name>
</gene>
<dbReference type="RefSeq" id="WP_025205642.1">
    <property type="nucleotide sequence ID" value="NZ_CP007033.1"/>
</dbReference>
<sequence length="241" mass="27481">MGSSGMDILLFFTIYSFLGWMLESGFACIVHGKFVNRGFLAGFFCPLYGFSTVLVLLSSEWASSVFGSSPAAVLISILMAVLVVTGLEYLTGFLLEKIFHYKWWDYSNKIANLKGYICLEYSVLWGLLAFVLLQYVHPVISARVFLIPAEVKAYLVIAFVVYFFADTVKSVGDALNLREVILNYANVPVIKYREKVLKYKRFFLAFPRLMVLNAGIINRDVRSILNERLNKIKIELKDRFQ</sequence>
<keyword evidence="3" id="KW-1185">Reference proteome</keyword>
<keyword evidence="1" id="KW-1133">Transmembrane helix</keyword>
<evidence type="ECO:0000313" key="2">
    <source>
        <dbReference type="EMBL" id="AHF09918.1"/>
    </source>
</evidence>
<evidence type="ECO:0000256" key="1">
    <source>
        <dbReference type="SAM" id="Phobius"/>
    </source>
</evidence>
<dbReference type="EMBL" id="CP007033">
    <property type="protein sequence ID" value="AHF09918.1"/>
    <property type="molecule type" value="Genomic_DNA"/>
</dbReference>
<feature type="transmembrane region" description="Helical" evidence="1">
    <location>
        <begin position="142"/>
        <end position="165"/>
    </location>
</feature>
<keyword evidence="1" id="KW-0472">Membrane</keyword>
<dbReference type="Proteomes" id="UP000018934">
    <property type="component" value="Chromosome"/>
</dbReference>
<organism evidence="2 3">
    <name type="scientific">Dehalobacter restrictus (strain DSM 9455 / PER-K23)</name>
    <dbReference type="NCBI Taxonomy" id="871738"/>
    <lineage>
        <taxon>Bacteria</taxon>
        <taxon>Bacillati</taxon>
        <taxon>Bacillota</taxon>
        <taxon>Clostridia</taxon>
        <taxon>Eubacteriales</taxon>
        <taxon>Desulfitobacteriaceae</taxon>
        <taxon>Dehalobacter</taxon>
    </lineage>
</organism>
<dbReference type="Pfam" id="PF06541">
    <property type="entry name" value="ABC_trans_CmpB"/>
    <property type="match status" value="1"/>
</dbReference>
<accession>A0ABN4BW91</accession>
<keyword evidence="1" id="KW-0812">Transmembrane</keyword>
<evidence type="ECO:0000313" key="3">
    <source>
        <dbReference type="Proteomes" id="UP000018934"/>
    </source>
</evidence>
<name>A0ABN4BW91_DEHRP</name>
<feature type="transmembrane region" description="Helical" evidence="1">
    <location>
        <begin position="71"/>
        <end position="95"/>
    </location>
</feature>
<dbReference type="InterPro" id="IPR010540">
    <property type="entry name" value="CmpB_TMEM229"/>
</dbReference>
<feature type="transmembrane region" description="Helical" evidence="1">
    <location>
        <begin position="116"/>
        <end position="136"/>
    </location>
</feature>
<feature type="transmembrane region" description="Helical" evidence="1">
    <location>
        <begin position="12"/>
        <end position="32"/>
    </location>
</feature>
<feature type="transmembrane region" description="Helical" evidence="1">
    <location>
        <begin position="39"/>
        <end position="59"/>
    </location>
</feature>
<protein>
    <submittedName>
        <fullName evidence="2">Membrane protein</fullName>
    </submittedName>
</protein>
<reference evidence="2 3" key="1">
    <citation type="journal article" date="2013" name="Stand. Genomic Sci.">
        <title>Complete genome sequence of Dehalobacter restrictus PER-K23(T.).</title>
        <authorList>
            <person name="Kruse T."/>
            <person name="Maillard J."/>
            <person name="Goodwin L."/>
            <person name="Woyke T."/>
            <person name="Teshima H."/>
            <person name="Bruce D."/>
            <person name="Detter C."/>
            <person name="Tapia R."/>
            <person name="Han C."/>
            <person name="Huntemann M."/>
            <person name="Wei C.L."/>
            <person name="Han J."/>
            <person name="Chen A."/>
            <person name="Kyrpides N."/>
            <person name="Szeto E."/>
            <person name="Markowitz V."/>
            <person name="Ivanova N."/>
            <person name="Pagani I."/>
            <person name="Pati A."/>
            <person name="Pitluck S."/>
            <person name="Nolan M."/>
            <person name="Holliger C."/>
            <person name="Smidt H."/>
        </authorList>
    </citation>
    <scope>NUCLEOTIDE SEQUENCE [LARGE SCALE GENOMIC DNA]</scope>
    <source>
        <strain evidence="3">DSM 9455</strain>
    </source>
</reference>
<proteinExistence type="predicted"/>